<evidence type="ECO:0000259" key="3">
    <source>
        <dbReference type="PROSITE" id="PS50195"/>
    </source>
</evidence>
<feature type="compositionally biased region" description="Polar residues" evidence="2">
    <location>
        <begin position="940"/>
        <end position="953"/>
    </location>
</feature>
<dbReference type="PANTHER" id="PTHR47185:SF1">
    <property type="entry name" value="PX DOMAIN-CONTAINING PROTEIN YPR097W"/>
    <property type="match status" value="1"/>
</dbReference>
<feature type="compositionally biased region" description="Low complexity" evidence="2">
    <location>
        <begin position="910"/>
        <end position="932"/>
    </location>
</feature>
<dbReference type="OrthoDB" id="2117459at2759"/>
<name>A0A8H5BY04_9AGAR</name>
<feature type="compositionally biased region" description="Polar residues" evidence="2">
    <location>
        <begin position="1070"/>
        <end position="1082"/>
    </location>
</feature>
<feature type="domain" description="PX" evidence="3">
    <location>
        <begin position="194"/>
        <end position="348"/>
    </location>
</feature>
<proteinExistence type="predicted"/>
<feature type="compositionally biased region" description="Polar residues" evidence="2">
    <location>
        <begin position="853"/>
        <end position="875"/>
    </location>
</feature>
<feature type="compositionally biased region" description="Pro residues" evidence="2">
    <location>
        <begin position="1114"/>
        <end position="1123"/>
    </location>
</feature>
<evidence type="ECO:0000256" key="1">
    <source>
        <dbReference type="SAM" id="Coils"/>
    </source>
</evidence>
<dbReference type="SMART" id="SM00312">
    <property type="entry name" value="PX"/>
    <property type="match status" value="1"/>
</dbReference>
<dbReference type="EMBL" id="JAACJK010000113">
    <property type="protein sequence ID" value="KAF5331639.1"/>
    <property type="molecule type" value="Genomic_DNA"/>
</dbReference>
<keyword evidence="5" id="KW-1185">Reference proteome</keyword>
<reference evidence="4 5" key="1">
    <citation type="journal article" date="2020" name="ISME J.">
        <title>Uncovering the hidden diversity of litter-decomposition mechanisms in mushroom-forming fungi.</title>
        <authorList>
            <person name="Floudas D."/>
            <person name="Bentzer J."/>
            <person name="Ahren D."/>
            <person name="Johansson T."/>
            <person name="Persson P."/>
            <person name="Tunlid A."/>
        </authorList>
    </citation>
    <scope>NUCLEOTIDE SEQUENCE [LARGE SCALE GENOMIC DNA]</scope>
    <source>
        <strain evidence="4 5">CBS 175.51</strain>
    </source>
</reference>
<dbReference type="InterPro" id="IPR047168">
    <property type="entry name" value="LEC1-like"/>
</dbReference>
<keyword evidence="1" id="KW-0175">Coiled coil</keyword>
<feature type="compositionally biased region" description="Basic and acidic residues" evidence="2">
    <location>
        <begin position="249"/>
        <end position="262"/>
    </location>
</feature>
<organism evidence="4 5">
    <name type="scientific">Ephemerocybe angulata</name>
    <dbReference type="NCBI Taxonomy" id="980116"/>
    <lineage>
        <taxon>Eukaryota</taxon>
        <taxon>Fungi</taxon>
        <taxon>Dikarya</taxon>
        <taxon>Basidiomycota</taxon>
        <taxon>Agaricomycotina</taxon>
        <taxon>Agaricomycetes</taxon>
        <taxon>Agaricomycetidae</taxon>
        <taxon>Agaricales</taxon>
        <taxon>Agaricineae</taxon>
        <taxon>Psathyrellaceae</taxon>
        <taxon>Ephemerocybe</taxon>
    </lineage>
</organism>
<feature type="compositionally biased region" description="Polar residues" evidence="2">
    <location>
        <begin position="1"/>
        <end position="18"/>
    </location>
</feature>
<feature type="compositionally biased region" description="Acidic residues" evidence="2">
    <location>
        <begin position="830"/>
        <end position="850"/>
    </location>
</feature>
<feature type="compositionally biased region" description="Low complexity" evidence="2">
    <location>
        <begin position="994"/>
        <end position="1007"/>
    </location>
</feature>
<dbReference type="InterPro" id="IPR036871">
    <property type="entry name" value="PX_dom_sf"/>
</dbReference>
<feature type="compositionally biased region" description="Low complexity" evidence="2">
    <location>
        <begin position="978"/>
        <end position="987"/>
    </location>
</feature>
<dbReference type="PANTHER" id="PTHR47185">
    <property type="entry name" value="PX DOMAIN-CONTAINING PROTEIN YPR097W"/>
    <property type="match status" value="1"/>
</dbReference>
<feature type="compositionally biased region" description="Low complexity" evidence="2">
    <location>
        <begin position="263"/>
        <end position="275"/>
    </location>
</feature>
<feature type="region of interest" description="Disordered" evidence="2">
    <location>
        <begin position="1"/>
        <end position="25"/>
    </location>
</feature>
<evidence type="ECO:0000256" key="2">
    <source>
        <dbReference type="SAM" id="MobiDB-lite"/>
    </source>
</evidence>
<dbReference type="Gene3D" id="3.30.1520.10">
    <property type="entry name" value="Phox-like domain"/>
    <property type="match status" value="1"/>
</dbReference>
<accession>A0A8H5BY04</accession>
<sequence length="1180" mass="130318">MASLTDSPPTEEPASQSQESKDNDLTPLRAHYLKKTLVQLQFSKELDLITSSDVPNVSNLSFLGPPFSLPPKDVDPLDLPFLKFVFRQFVLTFPFMEAAPKGFYSEKVQPFVDAMVSRNLASTSLLSEGQTEDVARKKILAKIERNLAMFVGSATKIVEREDIVRLTQSDLDRLERMAERRQRRLAKNKDSFEVNIVGVRSVVEKGRVRSRAHEEFIIRTKRSRYHDVYVSRRYGDFKTLANELAKRYPDENIRLPPPKDRTAATVPASAPPTSTNFPSDGFSPLSASSRQSWDGPETELPRKQPGSRLAREKNRLTLRSYIKSLLSSRAIGDSPVLKAFLLMNPITLSPEELEDARRREEADRTREEGRKRFAKEIASRVDGLRDAVKSVKGDIMGKDGLTRIFGTIKVTPNIKDLPDNYKSVVEWARISLASTAFHTFVASDDASETFAGLKRIHGLMPYFMLKGALKITNPIAMIRTVLDLFLAQPFGGRSLLQRMFTSSLTEEVRVLEEDIEAVKDKVDDPMMCDKIRQFVYAPREIQEMFKMDAASEGMNIMTVVLRSSEAPILNRQQMHRLARAHRAHMEYTKVKNELEDSDDDDGPQDEDAWLIEDLKVLTHLYQRLRDREQLIGLIFEGFTSELLKDIITIFYSPLAKVYRAASIADSLSDLQNFITDLIRTVEQLDEASQEDPHRTVQEFVNLVQRHEQSFYHFVHNVHSKGEGLFDSLMRWMELFLTSIREGLGPPISLEFLLPHPGKERAEILTEVDKVALHHYKLKVLYEGKLRRRFGRAQADDGADAEDEAAREMVNGVLGEINFGDIIQGDAVDLAAEESDEESETSSEYDSDSDGSELTSASGSGTTDSEMDSQESNSHQPSNLPPVPSSSSPNGRPPTPPPKDSRRTGLIQPQSRASSSVASFASTDASSSSAQKTASRKRSMSLRNVRSINFSKNGISLGKKKEPNAPPVPALPASVNGLSASNSRASSRPMPPASPVASSASSVQRTPSTGGGSGRPSPPIRSSSTKTLRPGSSSSGTTYASANSAAGSTSSLHHLDVNTALSPGASMRHSPLTQSPSTISPLDNQPPAPRTTPSRSGTMDSVSSTLSRRPTMPTRAPPPPPPPAESSSPPVGQQPTKPKKPKVAKSGAIEPPKLTEIPKLLPVFVEMVCAHDHFFVHASVY</sequence>
<protein>
    <recommendedName>
        <fullName evidence="3">PX domain-containing protein</fullName>
    </recommendedName>
</protein>
<dbReference type="Pfam" id="PF00787">
    <property type="entry name" value="PX"/>
    <property type="match status" value="1"/>
</dbReference>
<dbReference type="GO" id="GO:0035091">
    <property type="term" value="F:phosphatidylinositol binding"/>
    <property type="evidence" value="ECO:0007669"/>
    <property type="project" value="InterPro"/>
</dbReference>
<evidence type="ECO:0000313" key="4">
    <source>
        <dbReference type="EMBL" id="KAF5331639.1"/>
    </source>
</evidence>
<feature type="coiled-coil region" evidence="1">
    <location>
        <begin position="164"/>
        <end position="191"/>
    </location>
</feature>
<dbReference type="InterPro" id="IPR024554">
    <property type="entry name" value="LEC1-like_C"/>
</dbReference>
<dbReference type="Proteomes" id="UP000541558">
    <property type="component" value="Unassembled WGS sequence"/>
</dbReference>
<feature type="region of interest" description="Disordered" evidence="2">
    <location>
        <begin position="829"/>
        <end position="1153"/>
    </location>
</feature>
<evidence type="ECO:0000313" key="5">
    <source>
        <dbReference type="Proteomes" id="UP000541558"/>
    </source>
</evidence>
<gene>
    <name evidence="4" type="ORF">D9611_007672</name>
</gene>
<dbReference type="InterPro" id="IPR024555">
    <property type="entry name" value="PX-associated"/>
</dbReference>
<dbReference type="Pfam" id="PF12825">
    <property type="entry name" value="DUF3818"/>
    <property type="match status" value="1"/>
</dbReference>
<dbReference type="InterPro" id="IPR001683">
    <property type="entry name" value="PX_dom"/>
</dbReference>
<dbReference type="PROSITE" id="PS50195">
    <property type="entry name" value="PX"/>
    <property type="match status" value="1"/>
</dbReference>
<comment type="caution">
    <text evidence="4">The sequence shown here is derived from an EMBL/GenBank/DDBJ whole genome shotgun (WGS) entry which is preliminary data.</text>
</comment>
<feature type="compositionally biased region" description="Low complexity" evidence="2">
    <location>
        <begin position="1019"/>
        <end position="1050"/>
    </location>
</feature>
<dbReference type="Pfam" id="PF12828">
    <property type="entry name" value="PXB"/>
    <property type="match status" value="1"/>
</dbReference>
<feature type="region of interest" description="Disordered" evidence="2">
    <location>
        <begin position="249"/>
        <end position="312"/>
    </location>
</feature>
<dbReference type="AlphaFoldDB" id="A0A8H5BY04"/>
<dbReference type="SUPFAM" id="SSF64268">
    <property type="entry name" value="PX domain"/>
    <property type="match status" value="1"/>
</dbReference>
<dbReference type="CDD" id="cd06869">
    <property type="entry name" value="PX_UP2_fungi"/>
    <property type="match status" value="1"/>
</dbReference>
<feature type="compositionally biased region" description="Polar residues" evidence="2">
    <location>
        <begin position="1090"/>
        <end position="1105"/>
    </location>
</feature>